<dbReference type="Proteomes" id="UP000254939">
    <property type="component" value="Unassembled WGS sequence"/>
</dbReference>
<dbReference type="OrthoDB" id="9814012at2"/>
<protein>
    <recommendedName>
        <fullName evidence="8">Glutathione synthetase</fullName>
    </recommendedName>
</protein>
<comment type="caution">
    <text evidence="6">The sequence shown here is derived from an EMBL/GenBank/DDBJ whole genome shotgun (WGS) entry which is preliminary data.</text>
</comment>
<dbReference type="EMBL" id="NAAC01000040">
    <property type="protein sequence ID" value="RDJ04250.1"/>
    <property type="molecule type" value="Genomic_DNA"/>
</dbReference>
<gene>
    <name evidence="6" type="ORF">B5K06_27705</name>
</gene>
<name>A0A370KH42_9HYPH</name>
<keyword evidence="2 5" id="KW-0812">Transmembrane</keyword>
<organism evidence="6 7">
    <name type="scientific">Rhizobium grahamii</name>
    <dbReference type="NCBI Taxonomy" id="1120045"/>
    <lineage>
        <taxon>Bacteria</taxon>
        <taxon>Pseudomonadati</taxon>
        <taxon>Pseudomonadota</taxon>
        <taxon>Alphaproteobacteria</taxon>
        <taxon>Hyphomicrobiales</taxon>
        <taxon>Rhizobiaceae</taxon>
        <taxon>Rhizobium/Agrobacterium group</taxon>
        <taxon>Rhizobium</taxon>
    </lineage>
</organism>
<keyword evidence="4 5" id="KW-0472">Membrane</keyword>
<evidence type="ECO:0000256" key="5">
    <source>
        <dbReference type="SAM" id="Phobius"/>
    </source>
</evidence>
<evidence type="ECO:0008006" key="8">
    <source>
        <dbReference type="Google" id="ProtNLM"/>
    </source>
</evidence>
<evidence type="ECO:0000256" key="4">
    <source>
        <dbReference type="ARBA" id="ARBA00023136"/>
    </source>
</evidence>
<evidence type="ECO:0000313" key="7">
    <source>
        <dbReference type="Proteomes" id="UP000254939"/>
    </source>
</evidence>
<sequence length="96" mass="10631">MDLGLIIGYCASICSVASFVPQAIKIVRSGDTSAISTWMYLLTVTGFALWTWFGFLRGEIPIILTNATCFVLSALILAMKLRSAFSNRRHKLRKDA</sequence>
<dbReference type="NCBIfam" id="NF037968">
    <property type="entry name" value="SemiSWEET_2"/>
    <property type="match status" value="1"/>
</dbReference>
<dbReference type="InterPro" id="IPR006603">
    <property type="entry name" value="PQ-loop_rpt"/>
</dbReference>
<dbReference type="GO" id="GO:0016020">
    <property type="term" value="C:membrane"/>
    <property type="evidence" value="ECO:0007669"/>
    <property type="project" value="UniProtKB-SubCell"/>
</dbReference>
<keyword evidence="3 5" id="KW-1133">Transmembrane helix</keyword>
<feature type="transmembrane region" description="Helical" evidence="5">
    <location>
        <begin position="62"/>
        <end position="81"/>
    </location>
</feature>
<evidence type="ECO:0000256" key="1">
    <source>
        <dbReference type="ARBA" id="ARBA00004141"/>
    </source>
</evidence>
<feature type="transmembrane region" description="Helical" evidence="5">
    <location>
        <begin position="38"/>
        <end position="56"/>
    </location>
</feature>
<dbReference type="AlphaFoldDB" id="A0A370KH42"/>
<reference evidence="6 7" key="1">
    <citation type="submission" date="2017-03" db="EMBL/GenBank/DDBJ databases">
        <title>Genome analysis of Rhizobial strains effectives or ineffectives for nitrogen fixation isolated from bean seeds.</title>
        <authorList>
            <person name="Peralta H."/>
            <person name="Aguilar-Vera A."/>
            <person name="Mora Y."/>
            <person name="Vargas-Lagunas C."/>
            <person name="Girard L."/>
            <person name="Mora J."/>
        </authorList>
    </citation>
    <scope>NUCLEOTIDE SEQUENCE [LARGE SCALE GENOMIC DNA]</scope>
    <source>
        <strain evidence="6 7">CCGM3</strain>
    </source>
</reference>
<evidence type="ECO:0000256" key="2">
    <source>
        <dbReference type="ARBA" id="ARBA00022692"/>
    </source>
</evidence>
<accession>A0A370KH42</accession>
<dbReference type="SMART" id="SM00679">
    <property type="entry name" value="CTNS"/>
    <property type="match status" value="1"/>
</dbReference>
<dbReference type="GO" id="GO:0051119">
    <property type="term" value="F:sugar transmembrane transporter activity"/>
    <property type="evidence" value="ECO:0007669"/>
    <property type="project" value="InterPro"/>
</dbReference>
<dbReference type="Gene3D" id="1.20.1280.290">
    <property type="match status" value="1"/>
</dbReference>
<evidence type="ECO:0000256" key="3">
    <source>
        <dbReference type="ARBA" id="ARBA00022989"/>
    </source>
</evidence>
<feature type="transmembrane region" description="Helical" evidence="5">
    <location>
        <begin position="6"/>
        <end position="26"/>
    </location>
</feature>
<dbReference type="RefSeq" id="WP_114715306.1">
    <property type="nucleotide sequence ID" value="NZ_KZ857269.1"/>
</dbReference>
<proteinExistence type="predicted"/>
<comment type="subcellular location">
    <subcellularLocation>
        <location evidence="1">Membrane</location>
        <topology evidence="1">Multi-pass membrane protein</topology>
    </subcellularLocation>
</comment>
<dbReference type="Pfam" id="PF04193">
    <property type="entry name" value="PQ-loop"/>
    <property type="match status" value="1"/>
</dbReference>
<evidence type="ECO:0000313" key="6">
    <source>
        <dbReference type="EMBL" id="RDJ04250.1"/>
    </source>
</evidence>
<dbReference type="InterPro" id="IPR047662">
    <property type="entry name" value="SemiSWEET"/>
</dbReference>